<dbReference type="Pfam" id="PF22022">
    <property type="entry name" value="Phage_int_M"/>
    <property type="match status" value="1"/>
</dbReference>
<keyword evidence="2" id="KW-0229">DNA integration</keyword>
<evidence type="ECO:0000259" key="5">
    <source>
        <dbReference type="PROSITE" id="PS51898"/>
    </source>
</evidence>
<keyword evidence="3 6" id="KW-0238">DNA-binding</keyword>
<dbReference type="InterPro" id="IPR013762">
    <property type="entry name" value="Integrase-like_cat_sf"/>
</dbReference>
<keyword evidence="4" id="KW-0233">DNA recombination</keyword>
<reference evidence="6" key="2">
    <citation type="journal article" date="2023" name="Syst. Appl. Microbiol.">
        <title>Govania unica gen. nov., sp. nov., a rare biosphere bacterium that represents a novel family in the class Alphaproteobacteria.</title>
        <authorList>
            <person name="Vandamme P."/>
            <person name="Peeters C."/>
            <person name="Hettiarachchi A."/>
            <person name="Cnockaert M."/>
            <person name="Carlier A."/>
        </authorList>
    </citation>
    <scope>NUCLEOTIDE SEQUENCE</scope>
    <source>
        <strain evidence="6">LMG 31809</strain>
    </source>
</reference>
<organism evidence="6 7">
    <name type="scientific">Govanella unica</name>
    <dbReference type="NCBI Taxonomy" id="2975056"/>
    <lineage>
        <taxon>Bacteria</taxon>
        <taxon>Pseudomonadati</taxon>
        <taxon>Pseudomonadota</taxon>
        <taxon>Alphaproteobacteria</taxon>
        <taxon>Emcibacterales</taxon>
        <taxon>Govanellaceae</taxon>
        <taxon>Govanella</taxon>
    </lineage>
</organism>
<dbReference type="PANTHER" id="PTHR30629:SF2">
    <property type="entry name" value="PROPHAGE INTEGRASE INTS-RELATED"/>
    <property type="match status" value="1"/>
</dbReference>
<dbReference type="InterPro" id="IPR025166">
    <property type="entry name" value="Integrase_DNA_bind_dom"/>
</dbReference>
<evidence type="ECO:0000256" key="3">
    <source>
        <dbReference type="ARBA" id="ARBA00023125"/>
    </source>
</evidence>
<dbReference type="Gene3D" id="1.10.150.130">
    <property type="match status" value="1"/>
</dbReference>
<dbReference type="SUPFAM" id="SSF56349">
    <property type="entry name" value="DNA breaking-rejoining enzymes"/>
    <property type="match status" value="1"/>
</dbReference>
<dbReference type="InterPro" id="IPR038488">
    <property type="entry name" value="Integrase_DNA-bd_sf"/>
</dbReference>
<name>A0A9X3TW54_9PROT</name>
<dbReference type="Pfam" id="PF00589">
    <property type="entry name" value="Phage_integrase"/>
    <property type="match status" value="1"/>
</dbReference>
<accession>A0A9X3TW54</accession>
<dbReference type="AlphaFoldDB" id="A0A9X3TW54"/>
<evidence type="ECO:0000313" key="7">
    <source>
        <dbReference type="Proteomes" id="UP001141619"/>
    </source>
</evidence>
<comment type="caution">
    <text evidence="6">The sequence shown here is derived from an EMBL/GenBank/DDBJ whole genome shotgun (WGS) entry which is preliminary data.</text>
</comment>
<dbReference type="PROSITE" id="PS51898">
    <property type="entry name" value="TYR_RECOMBINASE"/>
    <property type="match status" value="1"/>
</dbReference>
<dbReference type="InterPro" id="IPR002104">
    <property type="entry name" value="Integrase_catalytic"/>
</dbReference>
<sequence>MAALTDAKVRAAKAGEKPYKLSDGSQLYLHVTVAGGRHWRMNYQFGRNPAGKPVQKTLTIGSYPAISLKDAREARDRAKALLARGIEPTAARVTALASPEADEDTLFEAVARRWHTLQKGRWSAVHSKDVLDSLENDVFPKIGTLQIGEIKAPQLLDLLNGIVARGAIETAHRLRQRVSAIFVYGIATGIAEADPAASLAVALPRKPRTKRQPALIDLASVRQMLISCEAERCRAVTKLGLRFLALTAVRPGELRWARWAEIEDLDGAEPLWRIPSHRMKGDEDRKADAGGDHLVPLAPQSVEVLRVLHRMTGNFDLMFPGERHAHRPISENTLRALLIRAGYYQRHVPHGFRAAFSTIMNERAKAEGRDSDRAIIDLMLAHVPPNKIEGAYNRADYLKRRREIACEWADLLVAGMCSPEIHLWQPIRWAATGPGRPVSRMSG</sequence>
<dbReference type="EMBL" id="JANWOI010000001">
    <property type="protein sequence ID" value="MDA5192777.1"/>
    <property type="molecule type" value="Genomic_DNA"/>
</dbReference>
<protein>
    <submittedName>
        <fullName evidence="6">Integrase arm-type DNA-binding domain-containing protein</fullName>
    </submittedName>
</protein>
<evidence type="ECO:0000313" key="6">
    <source>
        <dbReference type="EMBL" id="MDA5192777.1"/>
    </source>
</evidence>
<evidence type="ECO:0000256" key="2">
    <source>
        <dbReference type="ARBA" id="ARBA00022908"/>
    </source>
</evidence>
<dbReference type="InterPro" id="IPR053876">
    <property type="entry name" value="Phage_int_M"/>
</dbReference>
<dbReference type="GO" id="GO:0006310">
    <property type="term" value="P:DNA recombination"/>
    <property type="evidence" value="ECO:0007669"/>
    <property type="project" value="UniProtKB-KW"/>
</dbReference>
<dbReference type="InterPro" id="IPR050808">
    <property type="entry name" value="Phage_Integrase"/>
</dbReference>
<reference evidence="6" key="1">
    <citation type="submission" date="2022-08" db="EMBL/GenBank/DDBJ databases">
        <authorList>
            <person name="Vandamme P."/>
            <person name="Hettiarachchi A."/>
            <person name="Peeters C."/>
            <person name="Cnockaert M."/>
            <person name="Carlier A."/>
        </authorList>
    </citation>
    <scope>NUCLEOTIDE SEQUENCE</scope>
    <source>
        <strain evidence="6">LMG 31809</strain>
    </source>
</reference>
<dbReference type="PANTHER" id="PTHR30629">
    <property type="entry name" value="PROPHAGE INTEGRASE"/>
    <property type="match status" value="1"/>
</dbReference>
<dbReference type="CDD" id="cd00801">
    <property type="entry name" value="INT_P4_C"/>
    <property type="match status" value="1"/>
</dbReference>
<dbReference type="Gene3D" id="1.10.443.10">
    <property type="entry name" value="Intergrase catalytic core"/>
    <property type="match status" value="1"/>
</dbReference>
<evidence type="ECO:0000256" key="1">
    <source>
        <dbReference type="ARBA" id="ARBA00008857"/>
    </source>
</evidence>
<dbReference type="GO" id="GO:0003677">
    <property type="term" value="F:DNA binding"/>
    <property type="evidence" value="ECO:0007669"/>
    <property type="project" value="UniProtKB-KW"/>
</dbReference>
<comment type="similarity">
    <text evidence="1">Belongs to the 'phage' integrase family.</text>
</comment>
<feature type="domain" description="Tyr recombinase" evidence="5">
    <location>
        <begin position="211"/>
        <end position="405"/>
    </location>
</feature>
<dbReference type="GO" id="GO:0015074">
    <property type="term" value="P:DNA integration"/>
    <property type="evidence" value="ECO:0007669"/>
    <property type="project" value="UniProtKB-KW"/>
</dbReference>
<dbReference type="InterPro" id="IPR010998">
    <property type="entry name" value="Integrase_recombinase_N"/>
</dbReference>
<dbReference type="Pfam" id="PF13356">
    <property type="entry name" value="Arm-DNA-bind_3"/>
    <property type="match status" value="1"/>
</dbReference>
<dbReference type="InterPro" id="IPR011010">
    <property type="entry name" value="DNA_brk_join_enz"/>
</dbReference>
<dbReference type="RefSeq" id="WP_274942480.1">
    <property type="nucleotide sequence ID" value="NZ_JANWOI010000001.1"/>
</dbReference>
<proteinExistence type="inferred from homology"/>
<dbReference type="Gene3D" id="3.30.160.390">
    <property type="entry name" value="Integrase, DNA-binding domain"/>
    <property type="match status" value="1"/>
</dbReference>
<dbReference type="Proteomes" id="UP001141619">
    <property type="component" value="Unassembled WGS sequence"/>
</dbReference>
<keyword evidence="7" id="KW-1185">Reference proteome</keyword>
<evidence type="ECO:0000256" key="4">
    <source>
        <dbReference type="ARBA" id="ARBA00023172"/>
    </source>
</evidence>
<gene>
    <name evidence="6" type="ORF">NYP16_02240</name>
</gene>